<evidence type="ECO:0000313" key="1">
    <source>
        <dbReference type="EMBL" id="PWN47687.1"/>
    </source>
</evidence>
<proteinExistence type="predicted"/>
<reference evidence="1 2" key="1">
    <citation type="journal article" date="2018" name="Mol. Biol. Evol.">
        <title>Broad Genomic Sampling Reveals a Smut Pathogenic Ancestry of the Fungal Clade Ustilaginomycotina.</title>
        <authorList>
            <person name="Kijpornyongpan T."/>
            <person name="Mondo S.J."/>
            <person name="Barry K."/>
            <person name="Sandor L."/>
            <person name="Lee J."/>
            <person name="Lipzen A."/>
            <person name="Pangilinan J."/>
            <person name="LaButti K."/>
            <person name="Hainaut M."/>
            <person name="Henrissat B."/>
            <person name="Grigoriev I.V."/>
            <person name="Spatafora J.W."/>
            <person name="Aime M.C."/>
        </authorList>
    </citation>
    <scope>NUCLEOTIDE SEQUENCE [LARGE SCALE GENOMIC DNA]</scope>
    <source>
        <strain evidence="1 2">SA 807</strain>
    </source>
</reference>
<protein>
    <submittedName>
        <fullName evidence="1">Uncharacterized protein</fullName>
    </submittedName>
</protein>
<dbReference type="Proteomes" id="UP000245626">
    <property type="component" value="Unassembled WGS sequence"/>
</dbReference>
<evidence type="ECO:0000313" key="2">
    <source>
        <dbReference type="Proteomes" id="UP000245626"/>
    </source>
</evidence>
<dbReference type="EMBL" id="KZ820366">
    <property type="protein sequence ID" value="PWN47687.1"/>
    <property type="molecule type" value="Genomic_DNA"/>
</dbReference>
<sequence>MAPNMWRGLGLKSTSLSSQVKKKDRVNERFLESPLCRKPDLPKVRDERPSLRFSDQIILALGGFPPPRLKQSFRLRRCSERVCCHLLFD</sequence>
<keyword evidence="2" id="KW-1185">Reference proteome</keyword>
<gene>
    <name evidence="1" type="ORF">IE53DRAFT_235759</name>
</gene>
<accession>A0ACD0NPD4</accession>
<name>A0ACD0NPD4_9BASI</name>
<organism evidence="1 2">
    <name type="scientific">Violaceomyces palustris</name>
    <dbReference type="NCBI Taxonomy" id="1673888"/>
    <lineage>
        <taxon>Eukaryota</taxon>
        <taxon>Fungi</taxon>
        <taxon>Dikarya</taxon>
        <taxon>Basidiomycota</taxon>
        <taxon>Ustilaginomycotina</taxon>
        <taxon>Ustilaginomycetes</taxon>
        <taxon>Violaceomycetales</taxon>
        <taxon>Violaceomycetaceae</taxon>
        <taxon>Violaceomyces</taxon>
    </lineage>
</organism>